<organism evidence="2">
    <name type="scientific">Cydia pomonella granulosis virus</name>
    <name type="common">CpGV</name>
    <name type="synonym">Cydia pomonella granulovirus</name>
    <dbReference type="NCBI Taxonomy" id="28289"/>
    <lineage>
        <taxon>Viruses</taxon>
        <taxon>Viruses incertae sedis</taxon>
        <taxon>Naldaviricetes</taxon>
        <taxon>Lefavirales</taxon>
        <taxon>Baculoviridae</taxon>
        <taxon>Betabaculovirus</taxon>
        <taxon>Betabaculovirus cypomonellae</taxon>
    </lineage>
</organism>
<protein>
    <submittedName>
        <fullName evidence="2">ORF70</fullName>
    </submittedName>
</protein>
<organismHost>
    <name type="scientific">Cydia pomonella</name>
    <name type="common">Codling moth</name>
    <dbReference type="NCBI Taxonomy" id="82600"/>
</organismHost>
<name>A0A5B8H9I7_GVCP</name>
<proteinExistence type="predicted"/>
<gene>
    <name evidence="2" type="primary">orf70</name>
</gene>
<accession>A0A5B8H9I7</accession>
<feature type="compositionally biased region" description="Acidic residues" evidence="1">
    <location>
        <begin position="33"/>
        <end position="50"/>
    </location>
</feature>
<feature type="compositionally biased region" description="Low complexity" evidence="1">
    <location>
        <begin position="51"/>
        <end position="61"/>
    </location>
</feature>
<evidence type="ECO:0000313" key="2">
    <source>
        <dbReference type="EMBL" id="QDW81129.1"/>
    </source>
</evidence>
<reference evidence="2" key="1">
    <citation type="journal article" date="2019" name="Viruses">
        <title>Genome Analysis of A Novel South African Cydia pomonella granulovirus (CpGV-SA) with Resistance-Breaking Potential.</title>
        <authorList>
            <person name="Motsoeneng B."/>
            <person name="Jukes M.D."/>
            <person name="Knox C.M."/>
            <person name="Hill M.P."/>
            <person name="Moore S.D."/>
        </authorList>
    </citation>
    <scope>NUCLEOTIDE SEQUENCE</scope>
    <source>
        <strain evidence="2">CpGV-SA</strain>
    </source>
</reference>
<sequence>MTTLLVVIFVMVFVVATVALASGSSSGDVYEGPNDDDVDDEYQSEDEPSESEPSVSDSVSEYSDDDYLSDHHSTDDSEPDTDLVYSLMYRYPAAIQNEGIAAIHSYIVQQCHQFYPSTPIFPNPFNCEQVFMCMNNNASSNYATRNCGTSLRGIQWPGGACVLREESHCDFYPLPPT</sequence>
<feature type="region of interest" description="Disordered" evidence="1">
    <location>
        <begin position="24"/>
        <end position="79"/>
    </location>
</feature>
<evidence type="ECO:0000256" key="1">
    <source>
        <dbReference type="SAM" id="MobiDB-lite"/>
    </source>
</evidence>
<dbReference type="EMBL" id="MN075941">
    <property type="protein sequence ID" value="QDW81129.1"/>
    <property type="molecule type" value="Genomic_DNA"/>
</dbReference>